<dbReference type="Pfam" id="PF00126">
    <property type="entry name" value="HTH_1"/>
    <property type="match status" value="1"/>
</dbReference>
<evidence type="ECO:0000256" key="3">
    <source>
        <dbReference type="ARBA" id="ARBA00023125"/>
    </source>
</evidence>
<keyword evidence="3" id="KW-0238">DNA-binding</keyword>
<evidence type="ECO:0000259" key="5">
    <source>
        <dbReference type="PROSITE" id="PS50931"/>
    </source>
</evidence>
<dbReference type="RefSeq" id="WP_380321443.1">
    <property type="nucleotide sequence ID" value="NZ_JBHYPW010000014.1"/>
</dbReference>
<dbReference type="CDD" id="cd05466">
    <property type="entry name" value="PBP2_LTTR_substrate"/>
    <property type="match status" value="1"/>
</dbReference>
<dbReference type="Gene3D" id="3.40.190.10">
    <property type="entry name" value="Periplasmic binding protein-like II"/>
    <property type="match status" value="2"/>
</dbReference>
<dbReference type="PANTHER" id="PTHR30346:SF28">
    <property type="entry name" value="HTH-TYPE TRANSCRIPTIONAL REGULATOR CYNR"/>
    <property type="match status" value="1"/>
</dbReference>
<dbReference type="Pfam" id="PF03466">
    <property type="entry name" value="LysR_substrate"/>
    <property type="match status" value="1"/>
</dbReference>
<dbReference type="SUPFAM" id="SSF53850">
    <property type="entry name" value="Periplasmic binding protein-like II"/>
    <property type="match status" value="1"/>
</dbReference>
<dbReference type="InterPro" id="IPR000847">
    <property type="entry name" value="LysR_HTH_N"/>
</dbReference>
<protein>
    <submittedName>
        <fullName evidence="6">LysR family transcriptional regulator</fullName>
    </submittedName>
</protein>
<evidence type="ECO:0000256" key="4">
    <source>
        <dbReference type="ARBA" id="ARBA00023163"/>
    </source>
</evidence>
<dbReference type="InterPro" id="IPR005119">
    <property type="entry name" value="LysR_subst-bd"/>
</dbReference>
<reference evidence="6 7" key="1">
    <citation type="submission" date="2024-09" db="EMBL/GenBank/DDBJ databases">
        <title>The Natural Products Discovery Center: Release of the First 8490 Sequenced Strains for Exploring Actinobacteria Biosynthetic Diversity.</title>
        <authorList>
            <person name="Kalkreuter E."/>
            <person name="Kautsar S.A."/>
            <person name="Yang D."/>
            <person name="Bader C.D."/>
            <person name="Teijaro C.N."/>
            <person name="Fluegel L."/>
            <person name="Davis C.M."/>
            <person name="Simpson J.R."/>
            <person name="Lauterbach L."/>
            <person name="Steele A.D."/>
            <person name="Gui C."/>
            <person name="Meng S."/>
            <person name="Li G."/>
            <person name="Viehrig K."/>
            <person name="Ye F."/>
            <person name="Su P."/>
            <person name="Kiefer A.F."/>
            <person name="Nichols A."/>
            <person name="Cepeda A.J."/>
            <person name="Yan W."/>
            <person name="Fan B."/>
            <person name="Jiang Y."/>
            <person name="Adhikari A."/>
            <person name="Zheng C.-J."/>
            <person name="Schuster L."/>
            <person name="Cowan T.M."/>
            <person name="Smanski M.J."/>
            <person name="Chevrette M.G."/>
            <person name="De Carvalho L.P.S."/>
            <person name="Shen B."/>
        </authorList>
    </citation>
    <scope>NUCLEOTIDE SEQUENCE [LARGE SCALE GENOMIC DNA]</scope>
    <source>
        <strain evidence="6 7">NPDC058753</strain>
    </source>
</reference>
<sequence>MDRRGGWQRVELRHLRTFEAVARTLSMTQAARELHYAQSSVSDQVQALERELGVALVDRSQRRIRLTAQGEVLSSYTGRILGLLAEARSAVSRPAAELSLGALETLSRHLLPGVLSHYRTLHPGTKVRVSQHNRGELYRSVLRGDLDLCLTFGAPPADPGLSAETLAEEPLVVIAPPGHPLAARGRVDLAELAAEPFLATQRGCGFREMYDGVLGAVPGKEPVAEVDSIDTLGACVAAGMGCALLPLVAVRGRAERGEVALVEVGDGGLRTAVTMTWLERNSANPELLGFQHALRGRLAA</sequence>
<evidence type="ECO:0000313" key="6">
    <source>
        <dbReference type="EMBL" id="MFE1354517.1"/>
    </source>
</evidence>
<dbReference type="PANTHER" id="PTHR30346">
    <property type="entry name" value="TRANSCRIPTIONAL DUAL REGULATOR HCAR-RELATED"/>
    <property type="match status" value="1"/>
</dbReference>
<dbReference type="Gene3D" id="1.10.10.10">
    <property type="entry name" value="Winged helix-like DNA-binding domain superfamily/Winged helix DNA-binding domain"/>
    <property type="match status" value="1"/>
</dbReference>
<dbReference type="PROSITE" id="PS50931">
    <property type="entry name" value="HTH_LYSR"/>
    <property type="match status" value="1"/>
</dbReference>
<evidence type="ECO:0000256" key="2">
    <source>
        <dbReference type="ARBA" id="ARBA00023015"/>
    </source>
</evidence>
<dbReference type="Proteomes" id="UP001599542">
    <property type="component" value="Unassembled WGS sequence"/>
</dbReference>
<organism evidence="6 7">
    <name type="scientific">Kitasatospora phosalacinea</name>
    <dbReference type="NCBI Taxonomy" id="2065"/>
    <lineage>
        <taxon>Bacteria</taxon>
        <taxon>Bacillati</taxon>
        <taxon>Actinomycetota</taxon>
        <taxon>Actinomycetes</taxon>
        <taxon>Kitasatosporales</taxon>
        <taxon>Streptomycetaceae</taxon>
        <taxon>Kitasatospora</taxon>
    </lineage>
</organism>
<dbReference type="SUPFAM" id="SSF46785">
    <property type="entry name" value="Winged helix' DNA-binding domain"/>
    <property type="match status" value="1"/>
</dbReference>
<dbReference type="EMBL" id="JBHYPX010000044">
    <property type="protein sequence ID" value="MFE1354517.1"/>
    <property type="molecule type" value="Genomic_DNA"/>
</dbReference>
<dbReference type="InterPro" id="IPR036390">
    <property type="entry name" value="WH_DNA-bd_sf"/>
</dbReference>
<name>A0ABW6GP36_9ACTN</name>
<keyword evidence="7" id="KW-1185">Reference proteome</keyword>
<comment type="caution">
    <text evidence="6">The sequence shown here is derived from an EMBL/GenBank/DDBJ whole genome shotgun (WGS) entry which is preliminary data.</text>
</comment>
<keyword evidence="4" id="KW-0804">Transcription</keyword>
<gene>
    <name evidence="6" type="ORF">ACFW6T_21250</name>
</gene>
<dbReference type="PRINTS" id="PR00039">
    <property type="entry name" value="HTHLYSR"/>
</dbReference>
<evidence type="ECO:0000256" key="1">
    <source>
        <dbReference type="ARBA" id="ARBA00009437"/>
    </source>
</evidence>
<accession>A0ABW6GP36</accession>
<feature type="domain" description="HTH lysR-type" evidence="5">
    <location>
        <begin position="10"/>
        <end position="67"/>
    </location>
</feature>
<comment type="similarity">
    <text evidence="1">Belongs to the LysR transcriptional regulatory family.</text>
</comment>
<keyword evidence="2" id="KW-0805">Transcription regulation</keyword>
<evidence type="ECO:0000313" key="7">
    <source>
        <dbReference type="Proteomes" id="UP001599542"/>
    </source>
</evidence>
<dbReference type="InterPro" id="IPR036388">
    <property type="entry name" value="WH-like_DNA-bd_sf"/>
</dbReference>
<proteinExistence type="inferred from homology"/>